<dbReference type="GO" id="GO:0016852">
    <property type="term" value="F:sirohydrochlorin cobaltochelatase activity"/>
    <property type="evidence" value="ECO:0007669"/>
    <property type="project" value="InterPro"/>
</dbReference>
<dbReference type="Pfam" id="PF06180">
    <property type="entry name" value="CbiK"/>
    <property type="match status" value="1"/>
</dbReference>
<sequence length="265" mass="30214">MNKAIILVSHGSVRPETREQLEELANRIKEKYSDYDVNLSFSGKIIIKLLKEKYNIIMKTPKEELTRLIQEGYTEIIVQSLHILPGLEFHGLLKDISEFKGANIKVGYPLLSSNTDYSKSAKAIQMLFPNLEEKQGVVLMGHGTYHPSNSGYACLQNHFYDQEKNFFIANVKGYPKLEHIIGKLHKLNINQIVLMPYLLTVGNHVYEDMIGNDNSFIKVLEKEGIKVIPYLKGLVEDVNHQDIFIEHINDAISGITLKDKFKLDA</sequence>
<keyword evidence="2" id="KW-0170">Cobalt</keyword>
<evidence type="ECO:0000256" key="2">
    <source>
        <dbReference type="PIRSR" id="PIRSR033579-3"/>
    </source>
</evidence>
<dbReference type="InterPro" id="IPR010388">
    <property type="entry name" value="Anaerobic_Co-chelatase"/>
</dbReference>
<feature type="binding site" evidence="2">
    <location>
        <position position="204"/>
    </location>
    <ligand>
        <name>Co(2+)</name>
        <dbReference type="ChEBI" id="CHEBI:48828"/>
    </ligand>
</feature>
<dbReference type="PANTHER" id="PTHR33542">
    <property type="entry name" value="SIROHYDROCHLORIN FERROCHELATASE, CHLOROPLASTIC"/>
    <property type="match status" value="1"/>
</dbReference>
<dbReference type="AlphaFoldDB" id="A0A1W1VE22"/>
<evidence type="ECO:0000313" key="4">
    <source>
        <dbReference type="Proteomes" id="UP000192731"/>
    </source>
</evidence>
<gene>
    <name evidence="3" type="ORF">SAMN00017405_2218</name>
</gene>
<dbReference type="Gene3D" id="3.40.50.1400">
    <property type="match status" value="2"/>
</dbReference>
<protein>
    <submittedName>
        <fullName evidence="3">Sirohydrochlorin cobaltochelatase</fullName>
    </submittedName>
</protein>
<reference evidence="3 4" key="1">
    <citation type="submission" date="2017-04" db="EMBL/GenBank/DDBJ databases">
        <authorList>
            <person name="Afonso C.L."/>
            <person name="Miller P.J."/>
            <person name="Scott M.A."/>
            <person name="Spackman E."/>
            <person name="Goraichik I."/>
            <person name="Dimitrov K.M."/>
            <person name="Suarez D.L."/>
            <person name="Swayne D.E."/>
        </authorList>
    </citation>
    <scope>NUCLEOTIDE SEQUENCE [LARGE SCALE GENOMIC DNA]</scope>
    <source>
        <strain evidence="3 4">DSM 11270</strain>
    </source>
</reference>
<evidence type="ECO:0000256" key="1">
    <source>
        <dbReference type="PIRSR" id="PIRSR033579-1"/>
    </source>
</evidence>
<dbReference type="GO" id="GO:0019251">
    <property type="term" value="P:anaerobic cobalamin biosynthetic process"/>
    <property type="evidence" value="ECO:0007669"/>
    <property type="project" value="InterPro"/>
</dbReference>
<dbReference type="RefSeq" id="WP_084053396.1">
    <property type="nucleotide sequence ID" value="NZ_FWWT01000019.1"/>
</dbReference>
<organism evidence="3 4">
    <name type="scientific">Desulfonispora thiosulfatigenes DSM 11270</name>
    <dbReference type="NCBI Taxonomy" id="656914"/>
    <lineage>
        <taxon>Bacteria</taxon>
        <taxon>Bacillati</taxon>
        <taxon>Bacillota</taxon>
        <taxon>Clostridia</taxon>
        <taxon>Eubacteriales</taxon>
        <taxon>Peptococcaceae</taxon>
        <taxon>Desulfonispora</taxon>
    </lineage>
</organism>
<dbReference type="PANTHER" id="PTHR33542:SF3">
    <property type="entry name" value="SIROHYDROCHLORIN FERROCHELATASE, CHLOROPLASTIC"/>
    <property type="match status" value="1"/>
</dbReference>
<name>A0A1W1VE22_DESTI</name>
<evidence type="ECO:0000313" key="3">
    <source>
        <dbReference type="EMBL" id="SMB91649.1"/>
    </source>
</evidence>
<keyword evidence="4" id="KW-1185">Reference proteome</keyword>
<dbReference type="OrthoDB" id="9770331at2"/>
<dbReference type="InterPro" id="IPR050963">
    <property type="entry name" value="Sirohydro_Cobaltochel/CbiX"/>
</dbReference>
<dbReference type="SUPFAM" id="SSF53800">
    <property type="entry name" value="Chelatase"/>
    <property type="match status" value="1"/>
</dbReference>
<feature type="active site" description="Proton acceptor" evidence="1">
    <location>
        <position position="142"/>
    </location>
</feature>
<accession>A0A1W1VE22</accession>
<dbReference type="PIRSF" id="PIRSF033579">
    <property type="entry name" value="Anaer_Co_chel"/>
    <property type="match status" value="1"/>
</dbReference>
<keyword evidence="2" id="KW-0479">Metal-binding</keyword>
<proteinExistence type="predicted"/>
<dbReference type="Proteomes" id="UP000192731">
    <property type="component" value="Unassembled WGS sequence"/>
</dbReference>
<dbReference type="GO" id="GO:0046872">
    <property type="term" value="F:metal ion binding"/>
    <property type="evidence" value="ECO:0007669"/>
    <property type="project" value="UniProtKB-KW"/>
</dbReference>
<feature type="binding site" evidence="2">
    <location>
        <position position="142"/>
    </location>
    <ligand>
        <name>Co(2+)</name>
        <dbReference type="ChEBI" id="CHEBI:48828"/>
    </ligand>
</feature>
<dbReference type="STRING" id="656914.SAMN00017405_2218"/>
<dbReference type="EMBL" id="FWWT01000019">
    <property type="protein sequence ID" value="SMB91649.1"/>
    <property type="molecule type" value="Genomic_DNA"/>
</dbReference>